<sequence length="100" mass="11685">MTTHFSNVPPNNDFRNLVVLIFHLLGFIKNVKQIPVPQLINPNLNFTQILQYINPNLNSAQNCQLNINYNMKTQYITIPNQVQNMNPIMRTKNYVTLIEK</sequence>
<keyword evidence="2" id="KW-1185">Reference proteome</keyword>
<organism evidence="1 2">
    <name type="scientific">Saponaria officinalis</name>
    <name type="common">Common soapwort</name>
    <name type="synonym">Lychnis saponaria</name>
    <dbReference type="NCBI Taxonomy" id="3572"/>
    <lineage>
        <taxon>Eukaryota</taxon>
        <taxon>Viridiplantae</taxon>
        <taxon>Streptophyta</taxon>
        <taxon>Embryophyta</taxon>
        <taxon>Tracheophyta</taxon>
        <taxon>Spermatophyta</taxon>
        <taxon>Magnoliopsida</taxon>
        <taxon>eudicotyledons</taxon>
        <taxon>Gunneridae</taxon>
        <taxon>Pentapetalae</taxon>
        <taxon>Caryophyllales</taxon>
        <taxon>Caryophyllaceae</taxon>
        <taxon>Caryophylleae</taxon>
        <taxon>Saponaria</taxon>
    </lineage>
</organism>
<protein>
    <submittedName>
        <fullName evidence="1">Uncharacterized protein</fullName>
    </submittedName>
</protein>
<name>A0AAW1H6K5_SAPOF</name>
<evidence type="ECO:0000313" key="1">
    <source>
        <dbReference type="EMBL" id="KAK9671478.1"/>
    </source>
</evidence>
<proteinExistence type="predicted"/>
<evidence type="ECO:0000313" key="2">
    <source>
        <dbReference type="Proteomes" id="UP001443914"/>
    </source>
</evidence>
<accession>A0AAW1H6K5</accession>
<reference evidence="1" key="1">
    <citation type="submission" date="2024-03" db="EMBL/GenBank/DDBJ databases">
        <title>WGS assembly of Saponaria officinalis var. Norfolk2.</title>
        <authorList>
            <person name="Jenkins J."/>
            <person name="Shu S."/>
            <person name="Grimwood J."/>
            <person name="Barry K."/>
            <person name="Goodstein D."/>
            <person name="Schmutz J."/>
            <person name="Leebens-Mack J."/>
            <person name="Osbourn A."/>
        </authorList>
    </citation>
    <scope>NUCLEOTIDE SEQUENCE [LARGE SCALE GENOMIC DNA]</scope>
    <source>
        <strain evidence="1">JIC</strain>
    </source>
</reference>
<dbReference type="Proteomes" id="UP001443914">
    <property type="component" value="Unassembled WGS sequence"/>
</dbReference>
<dbReference type="AlphaFoldDB" id="A0AAW1H6K5"/>
<gene>
    <name evidence="1" type="ORF">RND81_12G032600</name>
</gene>
<comment type="caution">
    <text evidence="1">The sequence shown here is derived from an EMBL/GenBank/DDBJ whole genome shotgun (WGS) entry which is preliminary data.</text>
</comment>
<dbReference type="EMBL" id="JBDFQZ010000012">
    <property type="protein sequence ID" value="KAK9671478.1"/>
    <property type="molecule type" value="Genomic_DNA"/>
</dbReference>